<comment type="caution">
    <text evidence="1">The sequence shown here is derived from an EMBL/GenBank/DDBJ whole genome shotgun (WGS) entry which is preliminary data.</text>
</comment>
<reference evidence="1 2" key="1">
    <citation type="journal article" date="2021" name="Commun. Biol.">
        <title>The genome of Shorea leprosula (Dipterocarpaceae) highlights the ecological relevance of drought in aseasonal tropical rainforests.</title>
        <authorList>
            <person name="Ng K.K.S."/>
            <person name="Kobayashi M.J."/>
            <person name="Fawcett J.A."/>
            <person name="Hatakeyama M."/>
            <person name="Paape T."/>
            <person name="Ng C.H."/>
            <person name="Ang C.C."/>
            <person name="Tnah L.H."/>
            <person name="Lee C.T."/>
            <person name="Nishiyama T."/>
            <person name="Sese J."/>
            <person name="O'Brien M.J."/>
            <person name="Copetti D."/>
            <person name="Mohd Noor M.I."/>
            <person name="Ong R.C."/>
            <person name="Putra M."/>
            <person name="Sireger I.Z."/>
            <person name="Indrioko S."/>
            <person name="Kosugi Y."/>
            <person name="Izuno A."/>
            <person name="Isagi Y."/>
            <person name="Lee S.L."/>
            <person name="Shimizu K.K."/>
        </authorList>
    </citation>
    <scope>NUCLEOTIDE SEQUENCE [LARGE SCALE GENOMIC DNA]</scope>
    <source>
        <strain evidence="1">214</strain>
    </source>
</reference>
<accession>A0AAV5JGC0</accession>
<proteinExistence type="predicted"/>
<dbReference type="AlphaFoldDB" id="A0AAV5JGC0"/>
<evidence type="ECO:0000313" key="2">
    <source>
        <dbReference type="Proteomes" id="UP001054252"/>
    </source>
</evidence>
<sequence>MSHKEVEYSEVNVPFSWELKPGVSKAKNQEGSIDVLRFTLNLPPPPCASQSARFNSCEFQKSLPPCIPHPPLSTRGSLKKSTTRKQDDPFVAAYRKCTECSINGKNEANSRTKKKNIRHMSCLVDSVPFSV</sequence>
<dbReference type="EMBL" id="BPVZ01000032">
    <property type="protein sequence ID" value="GKV10409.1"/>
    <property type="molecule type" value="Genomic_DNA"/>
</dbReference>
<dbReference type="Proteomes" id="UP001054252">
    <property type="component" value="Unassembled WGS sequence"/>
</dbReference>
<gene>
    <name evidence="1" type="ORF">SLEP1_g21775</name>
</gene>
<evidence type="ECO:0000313" key="1">
    <source>
        <dbReference type="EMBL" id="GKV10409.1"/>
    </source>
</evidence>
<keyword evidence="2" id="KW-1185">Reference proteome</keyword>
<dbReference type="PANTHER" id="PTHR33696:SF23">
    <property type="entry name" value="OS03G0674900 PROTEIN"/>
    <property type="match status" value="1"/>
</dbReference>
<name>A0AAV5JGC0_9ROSI</name>
<organism evidence="1 2">
    <name type="scientific">Rubroshorea leprosula</name>
    <dbReference type="NCBI Taxonomy" id="152421"/>
    <lineage>
        <taxon>Eukaryota</taxon>
        <taxon>Viridiplantae</taxon>
        <taxon>Streptophyta</taxon>
        <taxon>Embryophyta</taxon>
        <taxon>Tracheophyta</taxon>
        <taxon>Spermatophyta</taxon>
        <taxon>Magnoliopsida</taxon>
        <taxon>eudicotyledons</taxon>
        <taxon>Gunneridae</taxon>
        <taxon>Pentapetalae</taxon>
        <taxon>rosids</taxon>
        <taxon>malvids</taxon>
        <taxon>Malvales</taxon>
        <taxon>Dipterocarpaceae</taxon>
        <taxon>Rubroshorea</taxon>
    </lineage>
</organism>
<dbReference type="PANTHER" id="PTHR33696">
    <property type="entry name" value="T22J18.15-RELATED"/>
    <property type="match status" value="1"/>
</dbReference>
<protein>
    <submittedName>
        <fullName evidence="1">Uncharacterized protein</fullName>
    </submittedName>
</protein>